<name>A0AAV3R5E6_LITER</name>
<organism evidence="2 3">
    <name type="scientific">Lithospermum erythrorhizon</name>
    <name type="common">Purple gromwell</name>
    <name type="synonym">Lithospermum officinale var. erythrorhizon</name>
    <dbReference type="NCBI Taxonomy" id="34254"/>
    <lineage>
        <taxon>Eukaryota</taxon>
        <taxon>Viridiplantae</taxon>
        <taxon>Streptophyta</taxon>
        <taxon>Embryophyta</taxon>
        <taxon>Tracheophyta</taxon>
        <taxon>Spermatophyta</taxon>
        <taxon>Magnoliopsida</taxon>
        <taxon>eudicotyledons</taxon>
        <taxon>Gunneridae</taxon>
        <taxon>Pentapetalae</taxon>
        <taxon>asterids</taxon>
        <taxon>lamiids</taxon>
        <taxon>Boraginales</taxon>
        <taxon>Boraginaceae</taxon>
        <taxon>Boraginoideae</taxon>
        <taxon>Lithospermeae</taxon>
        <taxon>Lithospermum</taxon>
    </lineage>
</organism>
<feature type="region of interest" description="Disordered" evidence="1">
    <location>
        <begin position="1"/>
        <end position="168"/>
    </location>
</feature>
<feature type="compositionally biased region" description="Basic and acidic residues" evidence="1">
    <location>
        <begin position="148"/>
        <end position="168"/>
    </location>
</feature>
<feature type="compositionally biased region" description="Acidic residues" evidence="1">
    <location>
        <begin position="82"/>
        <end position="108"/>
    </location>
</feature>
<dbReference type="AlphaFoldDB" id="A0AAV3R5E6"/>
<evidence type="ECO:0000313" key="3">
    <source>
        <dbReference type="Proteomes" id="UP001454036"/>
    </source>
</evidence>
<feature type="compositionally biased region" description="Basic and acidic residues" evidence="1">
    <location>
        <begin position="212"/>
        <end position="223"/>
    </location>
</feature>
<protein>
    <submittedName>
        <fullName evidence="2">Uncharacterized protein</fullName>
    </submittedName>
</protein>
<feature type="compositionally biased region" description="Basic and acidic residues" evidence="1">
    <location>
        <begin position="260"/>
        <end position="279"/>
    </location>
</feature>
<gene>
    <name evidence="2" type="ORF">LIER_24722</name>
</gene>
<sequence>MKKTKVELEKQQSPYMGVQTRSKAHALQSLQTRSRKCKKVGGASSGEVKKRQKKGGSGSKSSKGKGKGKGKKKVDVVSDEERVVEEEGEINEEGMDDLGGVDDAGEDVGAEKGDVDRTAAITGGLPSESTDEHFSINSDYRAPCSSTKDAEFVADERPQTELGGDSHQHKEMTIEVLPEDFNLYSPTAPSMLNSHEHFSISSDYRTPCSSTKDAEFAADERPQTELGGNSHQHKEMTIDVLPEDFNIYSPTPPSMQKYNFDVENKKSPPGHLEWEKKQP</sequence>
<feature type="compositionally biased region" description="Basic and acidic residues" evidence="1">
    <location>
        <begin position="1"/>
        <end position="10"/>
    </location>
</feature>
<dbReference type="EMBL" id="BAABME010007262">
    <property type="protein sequence ID" value="GAA0170473.1"/>
    <property type="molecule type" value="Genomic_DNA"/>
</dbReference>
<proteinExistence type="predicted"/>
<feature type="region of interest" description="Disordered" evidence="1">
    <location>
        <begin position="201"/>
        <end position="279"/>
    </location>
</feature>
<evidence type="ECO:0000313" key="2">
    <source>
        <dbReference type="EMBL" id="GAA0170473.1"/>
    </source>
</evidence>
<evidence type="ECO:0000256" key="1">
    <source>
        <dbReference type="SAM" id="MobiDB-lite"/>
    </source>
</evidence>
<reference evidence="2 3" key="1">
    <citation type="submission" date="2024-01" db="EMBL/GenBank/DDBJ databases">
        <title>The complete chloroplast genome sequence of Lithospermum erythrorhizon: insights into the phylogenetic relationship among Boraginaceae species and the maternal lineages of purple gromwells.</title>
        <authorList>
            <person name="Okada T."/>
            <person name="Watanabe K."/>
        </authorList>
    </citation>
    <scope>NUCLEOTIDE SEQUENCE [LARGE SCALE GENOMIC DNA]</scope>
</reference>
<keyword evidence="3" id="KW-1185">Reference proteome</keyword>
<accession>A0AAV3R5E6</accession>
<feature type="compositionally biased region" description="Polar residues" evidence="1">
    <location>
        <begin position="201"/>
        <end position="211"/>
    </location>
</feature>
<dbReference type="Proteomes" id="UP001454036">
    <property type="component" value="Unassembled WGS sequence"/>
</dbReference>
<feature type="compositionally biased region" description="Basic residues" evidence="1">
    <location>
        <begin position="62"/>
        <end position="72"/>
    </location>
</feature>
<comment type="caution">
    <text evidence="2">The sequence shown here is derived from an EMBL/GenBank/DDBJ whole genome shotgun (WGS) entry which is preliminary data.</text>
</comment>